<evidence type="ECO:0000256" key="1">
    <source>
        <dbReference type="SAM" id="MobiDB-lite"/>
    </source>
</evidence>
<feature type="transmembrane region" description="Helical" evidence="2">
    <location>
        <begin position="84"/>
        <end position="106"/>
    </location>
</feature>
<accession>A0A3S3CXA6</accession>
<evidence type="ECO:0008006" key="5">
    <source>
        <dbReference type="Google" id="ProtNLM"/>
    </source>
</evidence>
<comment type="caution">
    <text evidence="3">The sequence shown here is derived from an EMBL/GenBank/DDBJ whole genome shotgun (WGS) entry which is preliminary data.</text>
</comment>
<feature type="transmembrane region" description="Helical" evidence="2">
    <location>
        <begin position="118"/>
        <end position="137"/>
    </location>
</feature>
<keyword evidence="4" id="KW-1185">Reference proteome</keyword>
<dbReference type="RefSeq" id="WP_127917573.1">
    <property type="nucleotide sequence ID" value="NZ_RKLP01000010.1"/>
</dbReference>
<dbReference type="InterPro" id="IPR012666">
    <property type="entry name" value="CbtA_put"/>
</dbReference>
<dbReference type="Pfam" id="PF09490">
    <property type="entry name" value="CbtA"/>
    <property type="match status" value="1"/>
</dbReference>
<reference evidence="3 4" key="1">
    <citation type="submission" date="2018-11" db="EMBL/GenBank/DDBJ databases">
        <title>Rhodococcus spongicola sp. nov. and Rhodococcus xishaensis sp. nov. from marine sponges.</title>
        <authorList>
            <person name="Li L."/>
            <person name="Lin H.W."/>
        </authorList>
    </citation>
    <scope>NUCLEOTIDE SEQUENCE [LARGE SCALE GENOMIC DNA]</scope>
    <source>
        <strain evidence="3 4">CCTCC AB2014297</strain>
    </source>
</reference>
<dbReference type="EMBL" id="RKLP01000010">
    <property type="protein sequence ID" value="RVW07944.1"/>
    <property type="molecule type" value="Genomic_DNA"/>
</dbReference>
<feature type="transmembrane region" description="Helical" evidence="2">
    <location>
        <begin position="188"/>
        <end position="208"/>
    </location>
</feature>
<feature type="region of interest" description="Disordered" evidence="1">
    <location>
        <begin position="49"/>
        <end position="77"/>
    </location>
</feature>
<feature type="transmembrane region" description="Helical" evidence="2">
    <location>
        <begin position="228"/>
        <end position="249"/>
    </location>
</feature>
<organism evidence="3 4">
    <name type="scientific">Prescottella agglutinans</name>
    <dbReference type="NCBI Taxonomy" id="1644129"/>
    <lineage>
        <taxon>Bacteria</taxon>
        <taxon>Bacillati</taxon>
        <taxon>Actinomycetota</taxon>
        <taxon>Actinomycetes</taxon>
        <taxon>Mycobacteriales</taxon>
        <taxon>Nocardiaceae</taxon>
        <taxon>Prescottella</taxon>
    </lineage>
</organism>
<feature type="compositionally biased region" description="Basic and acidic residues" evidence="1">
    <location>
        <begin position="68"/>
        <end position="77"/>
    </location>
</feature>
<gene>
    <name evidence="3" type="ORF">EGT67_18580</name>
</gene>
<feature type="transmembrane region" description="Helical" evidence="2">
    <location>
        <begin position="12"/>
        <end position="32"/>
    </location>
</feature>
<evidence type="ECO:0000313" key="4">
    <source>
        <dbReference type="Proteomes" id="UP000286208"/>
    </source>
</evidence>
<evidence type="ECO:0000256" key="2">
    <source>
        <dbReference type="SAM" id="Phobius"/>
    </source>
</evidence>
<proteinExistence type="predicted"/>
<feature type="region of interest" description="Disordered" evidence="1">
    <location>
        <begin position="257"/>
        <end position="278"/>
    </location>
</feature>
<feature type="compositionally biased region" description="Polar residues" evidence="1">
    <location>
        <begin position="258"/>
        <end position="278"/>
    </location>
</feature>
<name>A0A3S3CXA6_9NOCA</name>
<evidence type="ECO:0000313" key="3">
    <source>
        <dbReference type="EMBL" id="RVW07944.1"/>
    </source>
</evidence>
<feature type="transmembrane region" description="Helical" evidence="2">
    <location>
        <begin position="157"/>
        <end position="176"/>
    </location>
</feature>
<sequence length="278" mass="28911">MPLTGSLKNLLLRGILAGLIAGLLTGAVAFALGEPHVAAAIAIEESAPASDATGAHEHPGPNATAGHSHSDSDEPLVSRDGQRAGLILATTLAGVALGAIFGVVAHYARRHTAMSGPLLALGLAGAGWLAVEAVPFFKYPANPPAVGDPDTIDQRTWYWLAALVLGLAAVAAAVYVSKLLASQHYWTVRVIASVVTFVAIVTAGYLLLPTVNEVGEDFPATLLWQFRISSMATQATLWLCLGLVFAFLTERSRRGESPRTTASLDAQGRAQTTGTARS</sequence>
<dbReference type="Proteomes" id="UP000286208">
    <property type="component" value="Unassembled WGS sequence"/>
</dbReference>
<keyword evidence="2" id="KW-1133">Transmembrane helix</keyword>
<dbReference type="AlphaFoldDB" id="A0A3S3CXA6"/>
<keyword evidence="2" id="KW-0812">Transmembrane</keyword>
<protein>
    <recommendedName>
        <fullName evidence="5">Cobalt transporter CbtA</fullName>
    </recommendedName>
</protein>
<dbReference type="OrthoDB" id="6851830at2"/>
<keyword evidence="2" id="KW-0472">Membrane</keyword>